<dbReference type="AlphaFoldDB" id="A0AAJ2U1W8"/>
<comment type="caution">
    <text evidence="1">The sequence shown here is derived from an EMBL/GenBank/DDBJ whole genome shotgun (WGS) entry which is preliminary data.</text>
</comment>
<protein>
    <submittedName>
        <fullName evidence="1">Alpha/beta hydrolase</fullName>
    </submittedName>
</protein>
<dbReference type="Proteomes" id="UP001285636">
    <property type="component" value="Unassembled WGS sequence"/>
</dbReference>
<dbReference type="Gene3D" id="3.40.50.1820">
    <property type="entry name" value="alpha/beta hydrolase"/>
    <property type="match status" value="1"/>
</dbReference>
<name>A0AAJ2U1W8_ALKPS</name>
<reference evidence="1" key="1">
    <citation type="submission" date="2023-10" db="EMBL/GenBank/DDBJ databases">
        <title>Screening of Alkalihalophilus pseudofirmusBZ-TG-HK211 and Its Alleviation of Salt Stress on Rapeseed Growth.</title>
        <authorList>
            <person name="Zhao B."/>
            <person name="Guo T."/>
        </authorList>
    </citation>
    <scope>NUCLEOTIDE SEQUENCE</scope>
    <source>
        <strain evidence="1">BZ-TG-HK211</strain>
    </source>
</reference>
<dbReference type="GO" id="GO:0016787">
    <property type="term" value="F:hydrolase activity"/>
    <property type="evidence" value="ECO:0007669"/>
    <property type="project" value="UniProtKB-KW"/>
</dbReference>
<organism evidence="1 2">
    <name type="scientific">Alkalihalophilus pseudofirmus</name>
    <name type="common">Bacillus pseudofirmus</name>
    <dbReference type="NCBI Taxonomy" id="79885"/>
    <lineage>
        <taxon>Bacteria</taxon>
        <taxon>Bacillati</taxon>
        <taxon>Bacillota</taxon>
        <taxon>Bacilli</taxon>
        <taxon>Bacillales</taxon>
        <taxon>Bacillaceae</taxon>
        <taxon>Alkalihalophilus</taxon>
    </lineage>
</organism>
<accession>A0AAJ2U1W8</accession>
<dbReference type="InterPro" id="IPR029058">
    <property type="entry name" value="AB_hydrolase_fold"/>
</dbReference>
<dbReference type="SUPFAM" id="SSF53474">
    <property type="entry name" value="alpha/beta-Hydrolases"/>
    <property type="match status" value="1"/>
</dbReference>
<evidence type="ECO:0000313" key="1">
    <source>
        <dbReference type="EMBL" id="MDV2885676.1"/>
    </source>
</evidence>
<proteinExistence type="predicted"/>
<dbReference type="RefSeq" id="WP_075681131.1">
    <property type="nucleotide sequence ID" value="NZ_CP117835.1"/>
</dbReference>
<dbReference type="EMBL" id="JAWJAY010000002">
    <property type="protein sequence ID" value="MDV2885676.1"/>
    <property type="molecule type" value="Genomic_DNA"/>
</dbReference>
<sequence length="248" mass="29083">MSVDETFFKIENQWNLLFFPRQPNGFAVFIIGDHPKSVEESSSIWHQHPERFLFIQALIKEGYTIFTSELFGRHWGSKRAVDYSEQLYHLVYKRALLNKKIHLIAEGSGALVSQSIIKRRPELIRSVLYINPCLDLLAFAKQEEHNKLYYKRFIREFAQAHSMEEDAAALSLSIDQNEFNRTNQYPPIHIIHDVLHKRFPFDQHSRPFTLEAQDKEMQVTLSLHGGGKTFSSYIDPACRFFKKHETNL</sequence>
<gene>
    <name evidence="1" type="ORF">RYX45_10845</name>
</gene>
<evidence type="ECO:0000313" key="2">
    <source>
        <dbReference type="Proteomes" id="UP001285636"/>
    </source>
</evidence>
<keyword evidence="1" id="KW-0378">Hydrolase</keyword>